<evidence type="ECO:0000256" key="4">
    <source>
        <dbReference type="ARBA" id="ARBA00022984"/>
    </source>
</evidence>
<dbReference type="InterPro" id="IPR001920">
    <property type="entry name" value="Asp/Glu_race"/>
</dbReference>
<feature type="binding site" evidence="7">
    <location>
        <begin position="11"/>
        <end position="12"/>
    </location>
    <ligand>
        <name>substrate</name>
    </ligand>
</feature>
<dbReference type="PROSITE" id="PS00924">
    <property type="entry name" value="ASP_GLU_RACEMASE_2"/>
    <property type="match status" value="1"/>
</dbReference>
<dbReference type="GO" id="GO:0008881">
    <property type="term" value="F:glutamate racemase activity"/>
    <property type="evidence" value="ECO:0007669"/>
    <property type="project" value="UniProtKB-EC"/>
</dbReference>
<dbReference type="EMBL" id="CP091511">
    <property type="protein sequence ID" value="UOO89028.1"/>
    <property type="molecule type" value="Genomic_DNA"/>
</dbReference>
<reference evidence="8 9" key="1">
    <citation type="journal article" date="2022" name="Res Sq">
        <title>Evolution of multicellular longitudinally dividing oral cavity symbionts (Neisseriaceae).</title>
        <authorList>
            <person name="Nyongesa S."/>
            <person name="Weber P."/>
            <person name="Bernet E."/>
            <person name="Pullido F."/>
            <person name="Nieckarz M."/>
            <person name="Delaby M."/>
            <person name="Nieves C."/>
            <person name="Viehboeck T."/>
            <person name="Krause N."/>
            <person name="Rivera-Millot A."/>
            <person name="Nakamura A."/>
            <person name="Vischer N."/>
            <person name="VanNieuwenhze M."/>
            <person name="Brun Y."/>
            <person name="Cava F."/>
            <person name="Bulgheresi S."/>
            <person name="Veyrier F."/>
        </authorList>
    </citation>
    <scope>NUCLEOTIDE SEQUENCE [LARGE SCALE GENOMIC DNA]</scope>
    <source>
        <strain evidence="8 9">SN4</strain>
    </source>
</reference>
<evidence type="ECO:0000256" key="3">
    <source>
        <dbReference type="ARBA" id="ARBA00022960"/>
    </source>
</evidence>
<dbReference type="Pfam" id="PF01177">
    <property type="entry name" value="Asp_Glu_race"/>
    <property type="match status" value="1"/>
</dbReference>
<dbReference type="HAMAP" id="MF_00258">
    <property type="entry name" value="Glu_racemase"/>
    <property type="match status" value="1"/>
</dbReference>
<gene>
    <name evidence="7 8" type="primary">murI</name>
    <name evidence="8" type="ORF">LVJ82_16520</name>
</gene>
<organism evidence="8 9">
    <name type="scientific">Vitreoscilla massiliensis</name>
    <dbReference type="NCBI Taxonomy" id="1689272"/>
    <lineage>
        <taxon>Bacteria</taxon>
        <taxon>Pseudomonadati</taxon>
        <taxon>Pseudomonadota</taxon>
        <taxon>Betaproteobacteria</taxon>
        <taxon>Neisseriales</taxon>
        <taxon>Neisseriaceae</taxon>
        <taxon>Vitreoscilla</taxon>
    </lineage>
</organism>
<comment type="similarity">
    <text evidence="7">Belongs to the aspartate/glutamate racemases family.</text>
</comment>
<keyword evidence="6 7" id="KW-0961">Cell wall biogenesis/degradation</keyword>
<feature type="binding site" evidence="7">
    <location>
        <begin position="184"/>
        <end position="185"/>
    </location>
    <ligand>
        <name>substrate</name>
    </ligand>
</feature>
<dbReference type="SUPFAM" id="SSF53681">
    <property type="entry name" value="Aspartate/glutamate racemase"/>
    <property type="match status" value="2"/>
</dbReference>
<dbReference type="PANTHER" id="PTHR21198:SF3">
    <property type="entry name" value="GLUTAMATE RACEMASE"/>
    <property type="match status" value="1"/>
</dbReference>
<comment type="catalytic activity">
    <reaction evidence="1 7">
        <text>L-glutamate = D-glutamate</text>
        <dbReference type="Rhea" id="RHEA:12813"/>
        <dbReference type="ChEBI" id="CHEBI:29985"/>
        <dbReference type="ChEBI" id="CHEBI:29986"/>
        <dbReference type="EC" id="5.1.1.3"/>
    </reaction>
</comment>
<comment type="pathway">
    <text evidence="7">Cell wall biogenesis; peptidoglycan biosynthesis.</text>
</comment>
<comment type="function">
    <text evidence="7">Provides the (R)-glutamate required for cell wall biosynthesis.</text>
</comment>
<sequence length="259" mass="28567">MNNQHPIGLFDSGVGGTSIWHEVHRLLPHENTVYFADSHNAPYGDKSQDEIIALSKQKVEFLLEKNAKVIVVACNTATTNAMKVLRHDYAVPFVGLEPAIKPAAALTKTGHIGVLATKRTIISEQYQHAAVSYDNVVVHSQIGYDLVSLIEAGNINTPEMDALLRQYLNPMLAQNIDQLVLGCTHYPYLKANLQRLLPESITIIDSGVAVARQTKHILEAHGLLNDTGKLGQNEFYTNGDLAVLQSFVPDQTHVYHQDV</sequence>
<dbReference type="InterPro" id="IPR004391">
    <property type="entry name" value="Glu_race"/>
</dbReference>
<dbReference type="RefSeq" id="WP_058357299.1">
    <property type="nucleotide sequence ID" value="NZ_CABKVG010000010.1"/>
</dbReference>
<evidence type="ECO:0000256" key="2">
    <source>
        <dbReference type="ARBA" id="ARBA00013090"/>
    </source>
</evidence>
<feature type="active site" description="Proton donor/acceptor" evidence="7">
    <location>
        <position position="183"/>
    </location>
</feature>
<dbReference type="InterPro" id="IPR018187">
    <property type="entry name" value="Asp/Glu_racemase_AS_1"/>
</dbReference>
<keyword evidence="3 7" id="KW-0133">Cell shape</keyword>
<evidence type="ECO:0000256" key="7">
    <source>
        <dbReference type="HAMAP-Rule" id="MF_00258"/>
    </source>
</evidence>
<dbReference type="EC" id="5.1.1.3" evidence="2 7"/>
<dbReference type="NCBIfam" id="TIGR00067">
    <property type="entry name" value="glut_race"/>
    <property type="match status" value="1"/>
</dbReference>
<evidence type="ECO:0000313" key="8">
    <source>
        <dbReference type="EMBL" id="UOO89028.1"/>
    </source>
</evidence>
<keyword evidence="9" id="KW-1185">Reference proteome</keyword>
<evidence type="ECO:0000256" key="6">
    <source>
        <dbReference type="ARBA" id="ARBA00023316"/>
    </source>
</evidence>
<name>A0ABY4E419_9NEIS</name>
<keyword evidence="4 7" id="KW-0573">Peptidoglycan synthesis</keyword>
<dbReference type="InterPro" id="IPR033134">
    <property type="entry name" value="Asp/Glu_racemase_AS_2"/>
</dbReference>
<keyword evidence="5 7" id="KW-0413">Isomerase</keyword>
<evidence type="ECO:0000256" key="5">
    <source>
        <dbReference type="ARBA" id="ARBA00023235"/>
    </source>
</evidence>
<dbReference type="Gene3D" id="3.40.50.1860">
    <property type="match status" value="2"/>
</dbReference>
<dbReference type="Proteomes" id="UP000832011">
    <property type="component" value="Chromosome"/>
</dbReference>
<accession>A0ABY4E419</accession>
<dbReference type="InterPro" id="IPR015942">
    <property type="entry name" value="Asp/Glu/hydantoin_racemase"/>
</dbReference>
<evidence type="ECO:0000313" key="9">
    <source>
        <dbReference type="Proteomes" id="UP000832011"/>
    </source>
</evidence>
<protein>
    <recommendedName>
        <fullName evidence="2 7">Glutamate racemase</fullName>
        <ecNumber evidence="2 7">5.1.1.3</ecNumber>
    </recommendedName>
</protein>
<evidence type="ECO:0000256" key="1">
    <source>
        <dbReference type="ARBA" id="ARBA00001602"/>
    </source>
</evidence>
<feature type="binding site" evidence="7">
    <location>
        <begin position="75"/>
        <end position="76"/>
    </location>
    <ligand>
        <name>substrate</name>
    </ligand>
</feature>
<dbReference type="PROSITE" id="PS00923">
    <property type="entry name" value="ASP_GLU_RACEMASE_1"/>
    <property type="match status" value="1"/>
</dbReference>
<dbReference type="PANTHER" id="PTHR21198">
    <property type="entry name" value="GLUTAMATE RACEMASE"/>
    <property type="match status" value="1"/>
</dbReference>
<proteinExistence type="inferred from homology"/>
<feature type="active site" description="Proton donor/acceptor" evidence="7">
    <location>
        <position position="74"/>
    </location>
</feature>
<feature type="binding site" evidence="7">
    <location>
        <begin position="43"/>
        <end position="44"/>
    </location>
    <ligand>
        <name>substrate</name>
    </ligand>
</feature>